<dbReference type="PIRSF" id="PIRSF000732">
    <property type="entry name" value="PTS_enzyme_I"/>
    <property type="match status" value="1"/>
</dbReference>
<dbReference type="AlphaFoldDB" id="E1SMW0"/>
<keyword evidence="14 16" id="KW-0460">Magnesium</keyword>
<proteinExistence type="inferred from homology"/>
<dbReference type="EMBL" id="CP002209">
    <property type="protein sequence ID" value="ADN76629.1"/>
    <property type="molecule type" value="Genomic_DNA"/>
</dbReference>
<evidence type="ECO:0000256" key="12">
    <source>
        <dbReference type="ARBA" id="ARBA00022723"/>
    </source>
</evidence>
<reference evidence="23 24" key="1">
    <citation type="journal article" date="2010" name="Stand. Genomic Sci.">
        <title>Complete genome sequence of Ferrimonas balearica type strain (PAT).</title>
        <authorList>
            <person name="Nolan M."/>
            <person name="Sikorski J."/>
            <person name="Davenport K."/>
            <person name="Lucas S."/>
            <person name="Glavina Del Rio T."/>
            <person name="Tice H."/>
            <person name="Cheng J."/>
            <person name="Goodwin L."/>
            <person name="Pitluck S."/>
            <person name="Liolios K."/>
            <person name="Ivanova N."/>
            <person name="Mavromatis K."/>
            <person name="Ovchinnikova G."/>
            <person name="Pati A."/>
            <person name="Chen A."/>
            <person name="Palaniappan K."/>
            <person name="Land M."/>
            <person name="Hauser L."/>
            <person name="Chang Y."/>
            <person name="Jeffries C."/>
            <person name="Tapia R."/>
            <person name="Brettin T."/>
            <person name="Detter J."/>
            <person name="Han C."/>
            <person name="Yasawong M."/>
            <person name="Rohde M."/>
            <person name="Tindall B."/>
            <person name="Goker M."/>
            <person name="Woyke T."/>
            <person name="Bristow J."/>
            <person name="Eisen J."/>
            <person name="Markowitz V."/>
            <person name="Hugenholtz P."/>
            <person name="Kyrpides N."/>
            <person name="Klenk H."/>
            <person name="Lapidus A."/>
        </authorList>
    </citation>
    <scope>NUCLEOTIDE SEQUENCE [LARGE SCALE GENOMIC DNA]</scope>
    <source>
        <strain evidence="24">DSM 9799 / CCM 4581 / KCTC 23876 / PAT</strain>
    </source>
</reference>
<dbReference type="RefSeq" id="WP_013345935.1">
    <property type="nucleotide sequence ID" value="NC_014541.1"/>
</dbReference>
<dbReference type="GeneID" id="67182639"/>
<dbReference type="PANTHER" id="PTHR46244">
    <property type="entry name" value="PHOSPHOENOLPYRUVATE-PROTEIN PHOSPHOTRANSFERASE"/>
    <property type="match status" value="1"/>
</dbReference>
<evidence type="ECO:0000259" key="21">
    <source>
        <dbReference type="Pfam" id="PF02896"/>
    </source>
</evidence>
<evidence type="ECO:0000256" key="4">
    <source>
        <dbReference type="ARBA" id="ARBA00007837"/>
    </source>
</evidence>
<evidence type="ECO:0000256" key="15">
    <source>
        <dbReference type="ARBA" id="ARBA00033235"/>
    </source>
</evidence>
<keyword evidence="8 16" id="KW-0963">Cytoplasm</keyword>
<keyword evidence="12 16" id="KW-0479">Metal-binding</keyword>
<dbReference type="eggNOG" id="COG1080">
    <property type="taxonomic scope" value="Bacteria"/>
</dbReference>
<dbReference type="OrthoDB" id="9765468at2"/>
<dbReference type="HOGENOM" id="CLU_007308_7_0_6"/>
<dbReference type="PANTHER" id="PTHR46244:SF6">
    <property type="entry name" value="PHOSPHOENOLPYRUVATE-PROTEIN PHOSPHOTRANSFERASE"/>
    <property type="match status" value="1"/>
</dbReference>
<dbReference type="InterPro" id="IPR036637">
    <property type="entry name" value="Phosphohistidine_dom_sf"/>
</dbReference>
<feature type="binding site" evidence="18">
    <location>
        <position position="325"/>
    </location>
    <ligand>
        <name>phosphoenolpyruvate</name>
        <dbReference type="ChEBI" id="CHEBI:58702"/>
    </ligand>
</feature>
<dbReference type="Pfam" id="PF05524">
    <property type="entry name" value="PEP-utilisers_N"/>
    <property type="match status" value="1"/>
</dbReference>
<evidence type="ECO:0000256" key="1">
    <source>
        <dbReference type="ARBA" id="ARBA00000683"/>
    </source>
</evidence>
<organism evidence="23 24">
    <name type="scientific">Ferrimonas balearica (strain DSM 9799 / CCM 4581 / KCTC 23876 / PAT)</name>
    <dbReference type="NCBI Taxonomy" id="550540"/>
    <lineage>
        <taxon>Bacteria</taxon>
        <taxon>Pseudomonadati</taxon>
        <taxon>Pseudomonadota</taxon>
        <taxon>Gammaproteobacteria</taxon>
        <taxon>Alteromonadales</taxon>
        <taxon>Ferrimonadaceae</taxon>
        <taxon>Ferrimonas</taxon>
    </lineage>
</organism>
<dbReference type="InterPro" id="IPR015813">
    <property type="entry name" value="Pyrv/PenolPyrv_kinase-like_dom"/>
</dbReference>
<gene>
    <name evidence="23" type="ordered locus">Fbal_2427</name>
</gene>
<evidence type="ECO:0000256" key="13">
    <source>
        <dbReference type="ARBA" id="ARBA00022777"/>
    </source>
</evidence>
<feature type="active site" description="Tele-phosphohistidine intermediate" evidence="17">
    <location>
        <position position="184"/>
    </location>
</feature>
<dbReference type="GO" id="GO:0016301">
    <property type="term" value="F:kinase activity"/>
    <property type="evidence" value="ECO:0007669"/>
    <property type="project" value="UniProtKB-KW"/>
</dbReference>
<name>E1SMW0_FERBD</name>
<dbReference type="NCBIfam" id="TIGR01417">
    <property type="entry name" value="PTS_I_fam"/>
    <property type="match status" value="1"/>
</dbReference>
<keyword evidence="23" id="KW-0670">Pyruvate</keyword>
<dbReference type="InterPro" id="IPR006318">
    <property type="entry name" value="PTS_EI-like"/>
</dbReference>
<feature type="binding site" evidence="19">
    <location>
        <position position="418"/>
    </location>
    <ligand>
        <name>Mg(2+)</name>
        <dbReference type="ChEBI" id="CHEBI:18420"/>
    </ligand>
</feature>
<dbReference type="SUPFAM" id="SSF47831">
    <property type="entry name" value="Enzyme I of the PEP:sugar phosphotransferase system HPr-binding (sub)domain"/>
    <property type="match status" value="1"/>
</dbReference>
<sequence length="558" mass="61445">MSKVFTAFAISPGLALGTLYLCRPTHQERSNAPEPDPKRRLTQQLRKECDALAQLAQRPDLSDSQRALLDADRLLLEDPELHQAIFEVIDTGQDADDACLQVFTEYAKQFEQLDDLHLAHRGRDILCLGERLARRLSGLSHGLPEQLDEDSLLVVHDLTAAEFIHLPKQHLCGVVLERGNVDDHLAILLRSAGIPTLVMTDALSRLSELSGLLDADKGQLTLATNDTDLELFAATLAQWQQRRQKHLACLADNAATGDGERVWLGANIGSVEEADKVAQYHLDGIGLLRSEFLYMAEGHWPDEARQLSLYRAIARQLDGAPLIIRTFDFGADKALPGLNLVEANPALGQRAIRLGLAQPERLKTQLAAIVRLAMEYPVKLLLPMISLPEELEGVLAQLEQVKAELAMNPPLPVGIMVETPAAVLMLDAMADKLDFASVGTNDLAQYCYAADRNNANVSPHYPQLSPALIRLLHQLSRQAKALELPLSLCGELASEPRALPLLLAMGLRSFSITPVRSAEIKYQLQQYRQAEGKALLAKALACTHKRELLALLNDCVNR</sequence>
<feature type="binding site" evidence="18">
    <location>
        <position position="289"/>
    </location>
    <ligand>
        <name>phosphoenolpyruvate</name>
        <dbReference type="ChEBI" id="CHEBI:58702"/>
    </ligand>
</feature>
<dbReference type="STRING" id="550540.Fbal_2427"/>
<evidence type="ECO:0000256" key="19">
    <source>
        <dbReference type="PIRSR" id="PIRSR000732-3"/>
    </source>
</evidence>
<dbReference type="Gene3D" id="3.20.20.60">
    <property type="entry name" value="Phosphoenolpyruvate-binding domains"/>
    <property type="match status" value="1"/>
</dbReference>
<dbReference type="Pfam" id="PF02896">
    <property type="entry name" value="PEP-utilizers_C"/>
    <property type="match status" value="1"/>
</dbReference>
<evidence type="ECO:0000256" key="10">
    <source>
        <dbReference type="ARBA" id="ARBA00022679"/>
    </source>
</evidence>
<dbReference type="EC" id="2.7.3.9" evidence="5 16"/>
<feature type="binding site" evidence="18">
    <location>
        <position position="452"/>
    </location>
    <ligand>
        <name>phosphoenolpyruvate</name>
        <dbReference type="ChEBI" id="CHEBI:58702"/>
    </ligand>
</feature>
<evidence type="ECO:0000256" key="2">
    <source>
        <dbReference type="ARBA" id="ARBA00001946"/>
    </source>
</evidence>
<feature type="binding site" evidence="18">
    <location>
        <begin position="441"/>
        <end position="442"/>
    </location>
    <ligand>
        <name>phosphoenolpyruvate</name>
        <dbReference type="ChEBI" id="CHEBI:58702"/>
    </ligand>
</feature>
<dbReference type="InterPro" id="IPR008279">
    <property type="entry name" value="PEP-util_enz_mobile_dom"/>
</dbReference>
<feature type="domain" description="PEP-utilising enzyme C-terminal" evidence="21">
    <location>
        <begin position="252"/>
        <end position="527"/>
    </location>
</feature>
<feature type="domain" description="PEP-utilising enzyme mobile" evidence="20">
    <location>
        <begin position="148"/>
        <end position="204"/>
    </location>
</feature>
<evidence type="ECO:0000256" key="14">
    <source>
        <dbReference type="ARBA" id="ARBA00022842"/>
    </source>
</evidence>
<evidence type="ECO:0000259" key="20">
    <source>
        <dbReference type="Pfam" id="PF00391"/>
    </source>
</evidence>
<keyword evidence="7 16" id="KW-0813">Transport</keyword>
<evidence type="ECO:0000256" key="17">
    <source>
        <dbReference type="PIRSR" id="PIRSR000732-1"/>
    </source>
</evidence>
<keyword evidence="11 16" id="KW-0598">Phosphotransferase system</keyword>
<dbReference type="Proteomes" id="UP000006683">
    <property type="component" value="Chromosome"/>
</dbReference>
<evidence type="ECO:0000256" key="9">
    <source>
        <dbReference type="ARBA" id="ARBA00022597"/>
    </source>
</evidence>
<dbReference type="PRINTS" id="PR01736">
    <property type="entry name" value="PHPHTRNFRASE"/>
</dbReference>
<evidence type="ECO:0000256" key="6">
    <source>
        <dbReference type="ARBA" id="ARBA00016544"/>
    </source>
</evidence>
<comment type="similarity">
    <text evidence="4 16">Belongs to the PEP-utilizing enzyme family.</text>
</comment>
<evidence type="ECO:0000313" key="23">
    <source>
        <dbReference type="EMBL" id="ADN76629.1"/>
    </source>
</evidence>
<comment type="subcellular location">
    <subcellularLocation>
        <location evidence="3 16">Cytoplasm</location>
    </subcellularLocation>
</comment>
<dbReference type="InterPro" id="IPR008731">
    <property type="entry name" value="PTS_EIN"/>
</dbReference>
<dbReference type="KEGG" id="fbl:Fbal_2427"/>
<comment type="function">
    <text evidence="16">General (non sugar-specific) component of the phosphoenolpyruvate-dependent sugar phosphotransferase system (sugar PTS). This major carbohydrate active-transport system catalyzes the phosphorylation of incoming sugar substrates concomitantly with their translocation across the cell membrane. Enzyme I transfers the phosphoryl group from phosphoenolpyruvate (PEP) to the phosphoryl carrier protein (HPr).</text>
</comment>
<dbReference type="GO" id="GO:0046872">
    <property type="term" value="F:metal ion binding"/>
    <property type="evidence" value="ECO:0007669"/>
    <property type="project" value="UniProtKB-KW"/>
</dbReference>
<dbReference type="InterPro" id="IPR000121">
    <property type="entry name" value="PEP_util_C"/>
</dbReference>
<evidence type="ECO:0000256" key="5">
    <source>
        <dbReference type="ARBA" id="ARBA00012232"/>
    </source>
</evidence>
<dbReference type="Pfam" id="PF00391">
    <property type="entry name" value="PEP-utilizers"/>
    <property type="match status" value="1"/>
</dbReference>
<evidence type="ECO:0000313" key="24">
    <source>
        <dbReference type="Proteomes" id="UP000006683"/>
    </source>
</evidence>
<dbReference type="GO" id="GO:0005737">
    <property type="term" value="C:cytoplasm"/>
    <property type="evidence" value="ECO:0007669"/>
    <property type="project" value="UniProtKB-SubCell"/>
</dbReference>
<evidence type="ECO:0000256" key="8">
    <source>
        <dbReference type="ARBA" id="ARBA00022490"/>
    </source>
</evidence>
<dbReference type="InterPro" id="IPR050499">
    <property type="entry name" value="PEP-utilizing_PTS_enzyme"/>
</dbReference>
<dbReference type="InterPro" id="IPR040442">
    <property type="entry name" value="Pyrv_kinase-like_dom_sf"/>
</dbReference>
<keyword evidence="13 16" id="KW-0418">Kinase</keyword>
<evidence type="ECO:0000259" key="22">
    <source>
        <dbReference type="Pfam" id="PF05524"/>
    </source>
</evidence>
<evidence type="ECO:0000256" key="3">
    <source>
        <dbReference type="ARBA" id="ARBA00004496"/>
    </source>
</evidence>
<accession>E1SMW0</accession>
<keyword evidence="9 16" id="KW-0762">Sugar transport</keyword>
<feature type="active site" description="Proton donor" evidence="17">
    <location>
        <position position="489"/>
    </location>
</feature>
<dbReference type="Gene3D" id="1.10.274.10">
    <property type="entry name" value="PtsI, HPr-binding domain"/>
    <property type="match status" value="1"/>
</dbReference>
<comment type="catalytic activity">
    <reaction evidence="1 16">
        <text>L-histidyl-[protein] + phosphoenolpyruvate = N(pros)-phospho-L-histidyl-[protein] + pyruvate</text>
        <dbReference type="Rhea" id="RHEA:23880"/>
        <dbReference type="Rhea" id="RHEA-COMP:9745"/>
        <dbReference type="Rhea" id="RHEA-COMP:9746"/>
        <dbReference type="ChEBI" id="CHEBI:15361"/>
        <dbReference type="ChEBI" id="CHEBI:29979"/>
        <dbReference type="ChEBI" id="CHEBI:58702"/>
        <dbReference type="ChEBI" id="CHEBI:64837"/>
        <dbReference type="EC" id="2.7.3.9"/>
    </reaction>
</comment>
<dbReference type="Gene3D" id="3.50.30.10">
    <property type="entry name" value="Phosphohistidine domain"/>
    <property type="match status" value="1"/>
</dbReference>
<keyword evidence="24" id="KW-1185">Reference proteome</keyword>
<dbReference type="InterPro" id="IPR024692">
    <property type="entry name" value="PTS_EI"/>
</dbReference>
<dbReference type="GO" id="GO:0008965">
    <property type="term" value="F:phosphoenolpyruvate-protein phosphotransferase activity"/>
    <property type="evidence" value="ECO:0007669"/>
    <property type="project" value="UniProtKB-EC"/>
</dbReference>
<evidence type="ECO:0000256" key="16">
    <source>
        <dbReference type="PIRNR" id="PIRNR000732"/>
    </source>
</evidence>
<evidence type="ECO:0000256" key="7">
    <source>
        <dbReference type="ARBA" id="ARBA00022448"/>
    </source>
</evidence>
<dbReference type="GO" id="GO:0009401">
    <property type="term" value="P:phosphoenolpyruvate-dependent sugar phosphotransferase system"/>
    <property type="evidence" value="ECO:0007669"/>
    <property type="project" value="UniProtKB-KW"/>
</dbReference>
<dbReference type="SUPFAM" id="SSF52009">
    <property type="entry name" value="Phosphohistidine domain"/>
    <property type="match status" value="1"/>
</dbReference>
<dbReference type="InterPro" id="IPR036618">
    <property type="entry name" value="PtsI_HPr-bd_sf"/>
</dbReference>
<feature type="binding site" evidence="19">
    <location>
        <position position="442"/>
    </location>
    <ligand>
        <name>Mg(2+)</name>
        <dbReference type="ChEBI" id="CHEBI:18420"/>
    </ligand>
</feature>
<keyword evidence="10 16" id="KW-0808">Transferase</keyword>
<evidence type="ECO:0000256" key="11">
    <source>
        <dbReference type="ARBA" id="ARBA00022683"/>
    </source>
</evidence>
<comment type="cofactor">
    <cofactor evidence="2 16 19">
        <name>Mg(2+)</name>
        <dbReference type="ChEBI" id="CHEBI:18420"/>
    </cofactor>
</comment>
<dbReference type="SUPFAM" id="SSF51621">
    <property type="entry name" value="Phosphoenolpyruvate/pyruvate domain"/>
    <property type="match status" value="1"/>
</dbReference>
<protein>
    <recommendedName>
        <fullName evidence="6 16">Phosphoenolpyruvate-protein phosphotransferase</fullName>
        <ecNumber evidence="5 16">2.7.3.9</ecNumber>
    </recommendedName>
    <alternativeName>
        <fullName evidence="15 16">Phosphotransferase system, enzyme I</fullName>
    </alternativeName>
</protein>
<evidence type="ECO:0000256" key="18">
    <source>
        <dbReference type="PIRSR" id="PIRSR000732-2"/>
    </source>
</evidence>
<feature type="domain" description="Phosphotransferase system enzyme I N-terminal" evidence="22">
    <location>
        <begin position="8"/>
        <end position="121"/>
    </location>
</feature>